<organism evidence="1 2">
    <name type="scientific">Saccharothrix ecbatanensis</name>
    <dbReference type="NCBI Taxonomy" id="1105145"/>
    <lineage>
        <taxon>Bacteria</taxon>
        <taxon>Bacillati</taxon>
        <taxon>Actinomycetota</taxon>
        <taxon>Actinomycetes</taxon>
        <taxon>Pseudonocardiales</taxon>
        <taxon>Pseudonocardiaceae</taxon>
        <taxon>Saccharothrix</taxon>
    </lineage>
</organism>
<proteinExistence type="predicted"/>
<evidence type="ECO:0000313" key="2">
    <source>
        <dbReference type="Proteomes" id="UP000552097"/>
    </source>
</evidence>
<protein>
    <submittedName>
        <fullName evidence="1">Uncharacterized protein</fullName>
    </submittedName>
</protein>
<gene>
    <name evidence="1" type="ORF">F4560_002813</name>
</gene>
<keyword evidence="2" id="KW-1185">Reference proteome</keyword>
<accession>A0A7W9HJ24</accession>
<dbReference type="AlphaFoldDB" id="A0A7W9HJ24"/>
<sequence length="40" mass="4511">MTRRSARTTQTSFTYAMWQTKVPSRIASVSALSYDTLPAE</sequence>
<evidence type="ECO:0000313" key="1">
    <source>
        <dbReference type="EMBL" id="MBB5803045.1"/>
    </source>
</evidence>
<name>A0A7W9HJ24_9PSEU</name>
<dbReference type="Proteomes" id="UP000552097">
    <property type="component" value="Unassembled WGS sequence"/>
</dbReference>
<dbReference type="EMBL" id="JACHMO010000001">
    <property type="protein sequence ID" value="MBB5803045.1"/>
    <property type="molecule type" value="Genomic_DNA"/>
</dbReference>
<comment type="caution">
    <text evidence="1">The sequence shown here is derived from an EMBL/GenBank/DDBJ whole genome shotgun (WGS) entry which is preliminary data.</text>
</comment>
<reference evidence="1 2" key="1">
    <citation type="submission" date="2020-08" db="EMBL/GenBank/DDBJ databases">
        <title>Sequencing the genomes of 1000 actinobacteria strains.</title>
        <authorList>
            <person name="Klenk H.-P."/>
        </authorList>
    </citation>
    <scope>NUCLEOTIDE SEQUENCE [LARGE SCALE GENOMIC DNA]</scope>
    <source>
        <strain evidence="1 2">DSM 45486</strain>
    </source>
</reference>